<dbReference type="Gene3D" id="2.30.30.40">
    <property type="entry name" value="SH3 Domains"/>
    <property type="match status" value="1"/>
</dbReference>
<comment type="similarity">
    <text evidence="3">Belongs to the vexin family.</text>
</comment>
<keyword evidence="13" id="KW-1185">Reference proteome</keyword>
<reference evidence="14" key="1">
    <citation type="submission" date="2025-08" db="UniProtKB">
        <authorList>
            <consortium name="RefSeq"/>
        </authorList>
    </citation>
    <scope>IDENTIFICATION</scope>
</reference>
<dbReference type="OrthoDB" id="5340910at2759"/>
<proteinExistence type="inferred from homology"/>
<feature type="domain" description="SH3" evidence="12">
    <location>
        <begin position="34"/>
        <end position="94"/>
    </location>
</feature>
<organism evidence="13 14">
    <name type="scientific">Clupea harengus</name>
    <name type="common">Atlantic herring</name>
    <dbReference type="NCBI Taxonomy" id="7950"/>
    <lineage>
        <taxon>Eukaryota</taxon>
        <taxon>Metazoa</taxon>
        <taxon>Chordata</taxon>
        <taxon>Craniata</taxon>
        <taxon>Vertebrata</taxon>
        <taxon>Euteleostomi</taxon>
        <taxon>Actinopterygii</taxon>
        <taxon>Neopterygii</taxon>
        <taxon>Teleostei</taxon>
        <taxon>Clupei</taxon>
        <taxon>Clupeiformes</taxon>
        <taxon>Clupeoidei</taxon>
        <taxon>Clupeidae</taxon>
        <taxon>Clupea</taxon>
    </lineage>
</organism>
<protein>
    <recommendedName>
        <fullName evidence="4">Vexin</fullName>
    </recommendedName>
</protein>
<evidence type="ECO:0000256" key="5">
    <source>
        <dbReference type="ARBA" id="ARBA00022443"/>
    </source>
</evidence>
<evidence type="ECO:0000256" key="9">
    <source>
        <dbReference type="ARBA" id="ARBA00023242"/>
    </source>
</evidence>
<evidence type="ECO:0000256" key="2">
    <source>
        <dbReference type="ARBA" id="ARBA00004236"/>
    </source>
</evidence>
<evidence type="ECO:0000313" key="13">
    <source>
        <dbReference type="Proteomes" id="UP000515152"/>
    </source>
</evidence>
<dbReference type="PANTHER" id="PTHR31520">
    <property type="entry name" value="VEXIN"/>
    <property type="match status" value="1"/>
</dbReference>
<dbReference type="PANTHER" id="PTHR31520:SF1">
    <property type="entry name" value="VEXIN"/>
    <property type="match status" value="1"/>
</dbReference>
<evidence type="ECO:0000259" key="12">
    <source>
        <dbReference type="PROSITE" id="PS50002"/>
    </source>
</evidence>
<dbReference type="PROSITE" id="PS50002">
    <property type="entry name" value="SH3"/>
    <property type="match status" value="1"/>
</dbReference>
<keyword evidence="9" id="KW-0539">Nucleus</keyword>
<name>A0A6P8GM65_CLUHA</name>
<keyword evidence="6" id="KW-1003">Cell membrane</keyword>
<dbReference type="InterPro" id="IPR036028">
    <property type="entry name" value="SH3-like_dom_sf"/>
</dbReference>
<evidence type="ECO:0000256" key="1">
    <source>
        <dbReference type="ARBA" id="ARBA00004123"/>
    </source>
</evidence>
<keyword evidence="5 10" id="KW-0728">SH3 domain</keyword>
<evidence type="ECO:0000256" key="8">
    <source>
        <dbReference type="ARBA" id="ARBA00023136"/>
    </source>
</evidence>
<evidence type="ECO:0000256" key="3">
    <source>
        <dbReference type="ARBA" id="ARBA00010010"/>
    </source>
</evidence>
<dbReference type="RefSeq" id="XP_031440224.1">
    <property type="nucleotide sequence ID" value="XM_031584364.2"/>
</dbReference>
<dbReference type="GO" id="GO:0005886">
    <property type="term" value="C:plasma membrane"/>
    <property type="evidence" value="ECO:0007669"/>
    <property type="project" value="UniProtKB-SubCell"/>
</dbReference>
<evidence type="ECO:0000256" key="6">
    <source>
        <dbReference type="ARBA" id="ARBA00022475"/>
    </source>
</evidence>
<feature type="region of interest" description="Disordered" evidence="11">
    <location>
        <begin position="171"/>
        <end position="190"/>
    </location>
</feature>
<accession>A0A6P8GM65</accession>
<dbReference type="InterPro" id="IPR001452">
    <property type="entry name" value="SH3_domain"/>
</dbReference>
<evidence type="ECO:0000313" key="14">
    <source>
        <dbReference type="RefSeq" id="XP_031440224.1"/>
    </source>
</evidence>
<evidence type="ECO:0000256" key="7">
    <source>
        <dbReference type="ARBA" id="ARBA00022902"/>
    </source>
</evidence>
<keyword evidence="7" id="KW-0524">Neurogenesis</keyword>
<keyword evidence="8" id="KW-0472">Membrane</keyword>
<dbReference type="KEGG" id="char:116224462"/>
<dbReference type="Pfam" id="PF00018">
    <property type="entry name" value="SH3_1"/>
    <property type="match status" value="1"/>
</dbReference>
<dbReference type="Proteomes" id="UP000515152">
    <property type="component" value="Chromosome 17"/>
</dbReference>
<dbReference type="CDD" id="cd00174">
    <property type="entry name" value="SH3"/>
    <property type="match status" value="1"/>
</dbReference>
<comment type="subcellular location">
    <subcellularLocation>
        <location evidence="2">Cell membrane</location>
    </subcellularLocation>
    <subcellularLocation>
        <location evidence="1">Nucleus</location>
    </subcellularLocation>
</comment>
<dbReference type="SUPFAM" id="SSF50044">
    <property type="entry name" value="SH3-domain"/>
    <property type="match status" value="1"/>
</dbReference>
<dbReference type="SMART" id="SM00326">
    <property type="entry name" value="SH3"/>
    <property type="match status" value="1"/>
</dbReference>
<dbReference type="GO" id="GO:0005634">
    <property type="term" value="C:nucleus"/>
    <property type="evidence" value="ECO:0007669"/>
    <property type="project" value="UniProtKB-SubCell"/>
</dbReference>
<dbReference type="GeneID" id="116224462"/>
<evidence type="ECO:0000256" key="10">
    <source>
        <dbReference type="PROSITE-ProRule" id="PRU00192"/>
    </source>
</evidence>
<dbReference type="AlphaFoldDB" id="A0A6P8GM65"/>
<dbReference type="GO" id="GO:0030182">
    <property type="term" value="P:neuron differentiation"/>
    <property type="evidence" value="ECO:0007669"/>
    <property type="project" value="TreeGrafter"/>
</dbReference>
<sequence length="190" mass="21428">MQQNIYMQSNDNFEVFTTVFSPQVSRGRHRFRHEGPEKMVVKHSYKPHWPDELELSQGDVLQVIFKHEESRWYGRLQNGQQGYFPATHVMEVIEEDELPKDAGVSLRRSSDGIVLTAGTLGSAGTPSTPSGRRRLSLRCGDESPFHALRRESQHVATAACNSPRLLHRILSKNRRKSESAGASNGAFEPD</sequence>
<evidence type="ECO:0000256" key="4">
    <source>
        <dbReference type="ARBA" id="ARBA00015328"/>
    </source>
</evidence>
<dbReference type="InterPro" id="IPR040470">
    <property type="entry name" value="Vexin"/>
</dbReference>
<evidence type="ECO:0000256" key="11">
    <source>
        <dbReference type="SAM" id="MobiDB-lite"/>
    </source>
</evidence>
<gene>
    <name evidence="14" type="primary">si:dkey-97a13.12</name>
</gene>